<name>A0A168AMJ2_9EURO</name>
<accession>A0A168AMJ2</accession>
<protein>
    <submittedName>
        <fullName evidence="1">Uncharacterized protein</fullName>
    </submittedName>
</protein>
<reference evidence="1 2" key="1">
    <citation type="journal article" date="2016" name="Genome Biol. Evol.">
        <title>Divergent and convergent evolution of fungal pathogenicity.</title>
        <authorList>
            <person name="Shang Y."/>
            <person name="Xiao G."/>
            <person name="Zheng P."/>
            <person name="Cen K."/>
            <person name="Zhan S."/>
            <person name="Wang C."/>
        </authorList>
    </citation>
    <scope>NUCLEOTIDE SEQUENCE [LARGE SCALE GENOMIC DNA]</scope>
    <source>
        <strain evidence="1 2">ARSEF 7405</strain>
    </source>
</reference>
<dbReference type="VEuPathDB" id="FungiDB:AAP_02200"/>
<evidence type="ECO:0000313" key="2">
    <source>
        <dbReference type="Proteomes" id="UP000242877"/>
    </source>
</evidence>
<dbReference type="EMBL" id="AZGZ01000007">
    <property type="protein sequence ID" value="KZZ94107.1"/>
    <property type="molecule type" value="Genomic_DNA"/>
</dbReference>
<keyword evidence="2" id="KW-1185">Reference proteome</keyword>
<evidence type="ECO:0000313" key="1">
    <source>
        <dbReference type="EMBL" id="KZZ94107.1"/>
    </source>
</evidence>
<organism evidence="1 2">
    <name type="scientific">Ascosphaera apis ARSEF 7405</name>
    <dbReference type="NCBI Taxonomy" id="392613"/>
    <lineage>
        <taxon>Eukaryota</taxon>
        <taxon>Fungi</taxon>
        <taxon>Dikarya</taxon>
        <taxon>Ascomycota</taxon>
        <taxon>Pezizomycotina</taxon>
        <taxon>Eurotiomycetes</taxon>
        <taxon>Eurotiomycetidae</taxon>
        <taxon>Onygenales</taxon>
        <taxon>Ascosphaeraceae</taxon>
        <taxon>Ascosphaera</taxon>
    </lineage>
</organism>
<proteinExistence type="predicted"/>
<dbReference type="OrthoDB" id="10485220at2759"/>
<sequence length="118" mass="13133">MAYHVLYGNVKDAGLESIGSVRQNFSSTSDQDDLKELYLSTQDASTIEYLYGESVCNEYVDDILRSGQQTSRKAASDASSAVAVDGAQASPRNKLLRFLRRLKKAYVEHYKDASHLHP</sequence>
<dbReference type="Proteomes" id="UP000242877">
    <property type="component" value="Unassembled WGS sequence"/>
</dbReference>
<comment type="caution">
    <text evidence="1">The sequence shown here is derived from an EMBL/GenBank/DDBJ whole genome shotgun (WGS) entry which is preliminary data.</text>
</comment>
<dbReference type="AlphaFoldDB" id="A0A168AMJ2"/>
<gene>
    <name evidence="1" type="ORF">AAP_02200</name>
</gene>